<dbReference type="RefSeq" id="WP_086471992.1">
    <property type="nucleotide sequence ID" value="NZ_FXWK01000002.1"/>
</dbReference>
<dbReference type="CDD" id="cd03329">
    <property type="entry name" value="MR_like_4"/>
    <property type="match status" value="1"/>
</dbReference>
<dbReference type="EMBL" id="FXWK01000002">
    <property type="protein sequence ID" value="SMQ85759.1"/>
    <property type="molecule type" value="Genomic_DNA"/>
</dbReference>
<dbReference type="InterPro" id="IPR013341">
    <property type="entry name" value="Mandelate_racemase_N_dom"/>
</dbReference>
<evidence type="ECO:0000256" key="2">
    <source>
        <dbReference type="ARBA" id="ARBA00022723"/>
    </source>
</evidence>
<dbReference type="Gene3D" id="3.20.20.120">
    <property type="entry name" value="Enolase-like C-terminal domain"/>
    <property type="match status" value="1"/>
</dbReference>
<evidence type="ECO:0000256" key="1">
    <source>
        <dbReference type="ARBA" id="ARBA00001946"/>
    </source>
</evidence>
<evidence type="ECO:0000259" key="4">
    <source>
        <dbReference type="SMART" id="SM00922"/>
    </source>
</evidence>
<evidence type="ECO:0000313" key="6">
    <source>
        <dbReference type="Proteomes" id="UP000194474"/>
    </source>
</evidence>
<dbReference type="Gene3D" id="3.30.390.10">
    <property type="entry name" value="Enolase-like, N-terminal domain"/>
    <property type="match status" value="1"/>
</dbReference>
<organism evidence="5 6">
    <name type="scientific">Devosia lucknowensis</name>
    <dbReference type="NCBI Taxonomy" id="1096929"/>
    <lineage>
        <taxon>Bacteria</taxon>
        <taxon>Pseudomonadati</taxon>
        <taxon>Pseudomonadota</taxon>
        <taxon>Alphaproteobacteria</taxon>
        <taxon>Hyphomicrobiales</taxon>
        <taxon>Devosiaceae</taxon>
        <taxon>Devosia</taxon>
    </lineage>
</organism>
<proteinExistence type="predicted"/>
<accession>A0A1Y6GCG6</accession>
<dbReference type="InterPro" id="IPR013342">
    <property type="entry name" value="Mandelate_racemase_C"/>
</dbReference>
<dbReference type="SUPFAM" id="SSF51604">
    <property type="entry name" value="Enolase C-terminal domain-like"/>
    <property type="match status" value="1"/>
</dbReference>
<reference evidence="6" key="1">
    <citation type="submission" date="2017-04" db="EMBL/GenBank/DDBJ databases">
        <authorList>
            <person name="Varghese N."/>
            <person name="Submissions S."/>
        </authorList>
    </citation>
    <scope>NUCLEOTIDE SEQUENCE [LARGE SCALE GENOMIC DNA]</scope>
</reference>
<keyword evidence="3" id="KW-0460">Magnesium</keyword>
<keyword evidence="6" id="KW-1185">Reference proteome</keyword>
<dbReference type="GO" id="GO:0000287">
    <property type="term" value="F:magnesium ion binding"/>
    <property type="evidence" value="ECO:0007669"/>
    <property type="project" value="TreeGrafter"/>
</dbReference>
<dbReference type="PANTHER" id="PTHR13794:SF58">
    <property type="entry name" value="MITOCHONDRIAL ENOLASE SUPERFAMILY MEMBER 1"/>
    <property type="match status" value="1"/>
</dbReference>
<dbReference type="SUPFAM" id="SSF54826">
    <property type="entry name" value="Enolase N-terminal domain-like"/>
    <property type="match status" value="1"/>
</dbReference>
<dbReference type="GO" id="GO:0016836">
    <property type="term" value="F:hydro-lyase activity"/>
    <property type="evidence" value="ECO:0007669"/>
    <property type="project" value="TreeGrafter"/>
</dbReference>
<name>A0A1Y6GCG6_9HYPH</name>
<evidence type="ECO:0000313" key="5">
    <source>
        <dbReference type="EMBL" id="SMQ85759.1"/>
    </source>
</evidence>
<keyword evidence="2" id="KW-0479">Metal-binding</keyword>
<evidence type="ECO:0000256" key="3">
    <source>
        <dbReference type="ARBA" id="ARBA00022842"/>
    </source>
</evidence>
<dbReference type="Proteomes" id="UP000194474">
    <property type="component" value="Unassembled WGS sequence"/>
</dbReference>
<gene>
    <name evidence="5" type="ORF">SAMN06295905_3049</name>
</gene>
<dbReference type="GO" id="GO:0016052">
    <property type="term" value="P:carbohydrate catabolic process"/>
    <property type="evidence" value="ECO:0007669"/>
    <property type="project" value="TreeGrafter"/>
</dbReference>
<dbReference type="Pfam" id="PF02746">
    <property type="entry name" value="MR_MLE_N"/>
    <property type="match status" value="1"/>
</dbReference>
<dbReference type="SMART" id="SM00922">
    <property type="entry name" value="MR_MLE"/>
    <property type="match status" value="1"/>
</dbReference>
<dbReference type="InterPro" id="IPR046945">
    <property type="entry name" value="RHMD-like"/>
</dbReference>
<comment type="cofactor">
    <cofactor evidence="1">
        <name>Mg(2+)</name>
        <dbReference type="ChEBI" id="CHEBI:18420"/>
    </cofactor>
</comment>
<protein>
    <submittedName>
        <fullName evidence="5">L-alanine-DL-glutamate epimerase</fullName>
    </submittedName>
</protein>
<dbReference type="OrthoDB" id="9802699at2"/>
<dbReference type="InterPro" id="IPR029065">
    <property type="entry name" value="Enolase_C-like"/>
</dbReference>
<feature type="domain" description="Mandelate racemase/muconate lactonizing enzyme C-terminal" evidence="4">
    <location>
        <begin position="150"/>
        <end position="253"/>
    </location>
</feature>
<dbReference type="PANTHER" id="PTHR13794">
    <property type="entry name" value="ENOLASE SUPERFAMILY, MANDELATE RACEMASE"/>
    <property type="match status" value="1"/>
</dbReference>
<dbReference type="AlphaFoldDB" id="A0A1Y6GCG6"/>
<dbReference type="InterPro" id="IPR036849">
    <property type="entry name" value="Enolase-like_C_sf"/>
</dbReference>
<dbReference type="Pfam" id="PF13378">
    <property type="entry name" value="MR_MLE_C"/>
    <property type="match status" value="1"/>
</dbReference>
<sequence length="382" mass="42053">MKIVDITVTKFTYKTRKHQDSHGHSHPGPEKDATQAMLTVKTDTGHEGYAFQSPDALRPAIVDKYFKHAAIGEDAFARERIWQDLERSQRGSGGHFADRSLGALDQALWDLAGRALGVPVYKLLGAYRDKIPAYGSIMCGDELEGGLATPDDYGNFAKTLVQRGYKAIKLHTWMPPIPGAPNPRRDVEACAAVRDAVGPDIALMLDGYHWYSRTDTLYIGKELEKLDFTWIEEPMNESSPSSYAWLSQNLSLPVLGPESAPGKYWTRAEWVKAEASDILRAGVLNSAGLSPLMKTAHLAEAHGLNCEIHGNGAANLTACLAIPNCDWYERGLLHPFLDYDAVPGYLNSLNDPMDSDGYVHGSQLPGLGEDINFDYIDAHRIA</sequence>
<dbReference type="InterPro" id="IPR029017">
    <property type="entry name" value="Enolase-like_N"/>
</dbReference>